<name>A0A0J1D287_9BURK</name>
<dbReference type="Pfam" id="PF01361">
    <property type="entry name" value="Tautomerase"/>
    <property type="match status" value="1"/>
</dbReference>
<dbReference type="InterPro" id="IPR004370">
    <property type="entry name" value="4-OT-like_dom"/>
</dbReference>
<dbReference type="RefSeq" id="WP_047845991.1">
    <property type="nucleotide sequence ID" value="NZ_AEJF01000059.1"/>
</dbReference>
<reference evidence="6 7" key="1">
    <citation type="journal article" date="2015" name="Genome Announc.">
        <title>Draft Genome Sequence of Burkholderia sp. Strain PML1(12), an Ectomycorrhizosphere-Inhabiting Bacterium with Effective Mineral-Weathering Ability.</title>
        <authorList>
            <person name="Uroz S."/>
            <person name="Oger P."/>
        </authorList>
    </citation>
    <scope>NUCLEOTIDE SEQUENCE [LARGE SCALE GENOMIC DNA]</scope>
    <source>
        <strain evidence="7">PML1(12)</strain>
    </source>
</reference>
<sequence>MPYINIQVTREGVTREQKAELIKGATDLVVRVLKKDPAATFVVIDEIDTDNWGLAGESTTVLRARQAAEVQRS</sequence>
<organism evidence="6 7">
    <name type="scientific">Caballeronia mineralivorans PML1(12)</name>
    <dbReference type="NCBI Taxonomy" id="908627"/>
    <lineage>
        <taxon>Bacteria</taxon>
        <taxon>Pseudomonadati</taxon>
        <taxon>Pseudomonadota</taxon>
        <taxon>Betaproteobacteria</taxon>
        <taxon>Burkholderiales</taxon>
        <taxon>Burkholderiaceae</taxon>
        <taxon>Caballeronia</taxon>
    </lineage>
</organism>
<keyword evidence="7" id="KW-1185">Reference proteome</keyword>
<evidence type="ECO:0000256" key="1">
    <source>
        <dbReference type="ARBA" id="ARBA00006723"/>
    </source>
</evidence>
<gene>
    <name evidence="6" type="ORF">EOS_07540</name>
</gene>
<dbReference type="EMBL" id="AEJF01000059">
    <property type="protein sequence ID" value="KLU26857.1"/>
    <property type="molecule type" value="Genomic_DNA"/>
</dbReference>
<protein>
    <recommendedName>
        <fullName evidence="4">Tautomerase</fullName>
        <ecNumber evidence="4">5.3.2.-</ecNumber>
    </recommendedName>
</protein>
<dbReference type="Proteomes" id="UP000035963">
    <property type="component" value="Unassembled WGS sequence"/>
</dbReference>
<dbReference type="Gene3D" id="3.30.429.10">
    <property type="entry name" value="Macrophage Migration Inhibitory Factor"/>
    <property type="match status" value="1"/>
</dbReference>
<feature type="domain" description="4-oxalocrotonate tautomerase-like" evidence="5">
    <location>
        <begin position="2"/>
        <end position="60"/>
    </location>
</feature>
<dbReference type="InterPro" id="IPR014347">
    <property type="entry name" value="Tautomerase/MIF_sf"/>
</dbReference>
<dbReference type="PATRIC" id="fig|908627.4.peg.1668"/>
<dbReference type="SUPFAM" id="SSF55331">
    <property type="entry name" value="Tautomerase/MIF"/>
    <property type="match status" value="1"/>
</dbReference>
<evidence type="ECO:0000313" key="6">
    <source>
        <dbReference type="EMBL" id="KLU26857.1"/>
    </source>
</evidence>
<dbReference type="NCBIfam" id="TIGR00013">
    <property type="entry name" value="taut"/>
    <property type="match status" value="1"/>
</dbReference>
<evidence type="ECO:0000256" key="2">
    <source>
        <dbReference type="ARBA" id="ARBA00023235"/>
    </source>
</evidence>
<comment type="similarity">
    <text evidence="1 4">Belongs to the 4-oxalocrotonate tautomerase family.</text>
</comment>
<evidence type="ECO:0000313" key="7">
    <source>
        <dbReference type="Proteomes" id="UP000035963"/>
    </source>
</evidence>
<evidence type="ECO:0000256" key="3">
    <source>
        <dbReference type="PIRSR" id="PIRSR618191-1"/>
    </source>
</evidence>
<dbReference type="InterPro" id="IPR018191">
    <property type="entry name" value="4-OT"/>
</dbReference>
<accession>A0A0J1D287</accession>
<evidence type="ECO:0000256" key="4">
    <source>
        <dbReference type="RuleBase" id="RU362032"/>
    </source>
</evidence>
<evidence type="ECO:0000259" key="5">
    <source>
        <dbReference type="Pfam" id="PF01361"/>
    </source>
</evidence>
<dbReference type="EC" id="5.3.2.-" evidence="4"/>
<feature type="active site" description="Proton acceptor; via imino nitrogen" evidence="3">
    <location>
        <position position="2"/>
    </location>
</feature>
<keyword evidence="2 4" id="KW-0413">Isomerase</keyword>
<proteinExistence type="inferred from homology"/>
<dbReference type="GO" id="GO:0016853">
    <property type="term" value="F:isomerase activity"/>
    <property type="evidence" value="ECO:0007669"/>
    <property type="project" value="UniProtKB-UniRule"/>
</dbReference>
<dbReference type="OrthoDB" id="9799841at2"/>
<comment type="caution">
    <text evidence="6">The sequence shown here is derived from an EMBL/GenBank/DDBJ whole genome shotgun (WGS) entry which is preliminary data.</text>
</comment>
<dbReference type="PANTHER" id="PTHR35530:SF1">
    <property type="entry name" value="2-HYDROXYMUCONATE TAUTOMERASE"/>
    <property type="match status" value="1"/>
</dbReference>
<dbReference type="AlphaFoldDB" id="A0A0J1D287"/>
<dbReference type="PANTHER" id="PTHR35530">
    <property type="entry name" value="TAUTOMERASE-RELATED"/>
    <property type="match status" value="1"/>
</dbReference>